<dbReference type="GO" id="GO:0051082">
    <property type="term" value="F:unfolded protein binding"/>
    <property type="evidence" value="ECO:0007669"/>
    <property type="project" value="TreeGrafter"/>
</dbReference>
<sequence length="174" mass="19248">MGFRQAAVLVPVCFFLGILFICFNVDYRLLWGDLNEQDLADGFKFYTIFYNAPPAIKGEQALLHGMIGVGLIGMVTKLHKWDDSAMFFDGSSLCVYVFAIAVYITVIVPMLGTTVNPLDVDTKADSIEAMRVLSAANVIVIVCLGAILTLQAGQVYARWSEREELKKLASKKKQ</sequence>
<dbReference type="AlphaFoldDB" id="A0AAW0D208"/>
<dbReference type="GO" id="GO:0006888">
    <property type="term" value="P:endoplasmic reticulum to Golgi vesicle-mediated transport"/>
    <property type="evidence" value="ECO:0007669"/>
    <property type="project" value="TreeGrafter"/>
</dbReference>
<dbReference type="SMART" id="SM00786">
    <property type="entry name" value="SHR3_chaperone"/>
    <property type="match status" value="1"/>
</dbReference>
<feature type="transmembrane region" description="Helical" evidence="1">
    <location>
        <begin position="61"/>
        <end position="81"/>
    </location>
</feature>
<gene>
    <name evidence="2" type="primary">CSH3</name>
    <name evidence="2" type="ORF">VNI00_007701</name>
</gene>
<name>A0AAW0D208_9AGAR</name>
<accession>A0AAW0D208</accession>
<keyword evidence="1" id="KW-0472">Membrane</keyword>
<feature type="transmembrane region" description="Helical" evidence="1">
    <location>
        <begin position="93"/>
        <end position="112"/>
    </location>
</feature>
<dbReference type="Proteomes" id="UP001383192">
    <property type="component" value="Unassembled WGS sequence"/>
</dbReference>
<evidence type="ECO:0000313" key="2">
    <source>
        <dbReference type="EMBL" id="KAK7045448.1"/>
    </source>
</evidence>
<keyword evidence="1" id="KW-0812">Transmembrane</keyword>
<evidence type="ECO:0000256" key="1">
    <source>
        <dbReference type="SAM" id="Phobius"/>
    </source>
</evidence>
<comment type="caution">
    <text evidence="2">The sequence shown here is derived from an EMBL/GenBank/DDBJ whole genome shotgun (WGS) entry which is preliminary data.</text>
</comment>
<dbReference type="Pfam" id="PF08229">
    <property type="entry name" value="SHR3_chaperone"/>
    <property type="match status" value="1"/>
</dbReference>
<keyword evidence="1" id="KW-1133">Transmembrane helix</keyword>
<evidence type="ECO:0000313" key="3">
    <source>
        <dbReference type="Proteomes" id="UP001383192"/>
    </source>
</evidence>
<feature type="transmembrane region" description="Helical" evidence="1">
    <location>
        <begin position="7"/>
        <end position="27"/>
    </location>
</feature>
<dbReference type="EMBL" id="JAYKXP010000025">
    <property type="protein sequence ID" value="KAK7045448.1"/>
    <property type="molecule type" value="Genomic_DNA"/>
</dbReference>
<dbReference type="PANTHER" id="PTHR28228:SF1">
    <property type="entry name" value="SECRETORY COMPONENT PROTEIN SHR3"/>
    <property type="match status" value="1"/>
</dbReference>
<organism evidence="2 3">
    <name type="scientific">Paramarasmius palmivorus</name>
    <dbReference type="NCBI Taxonomy" id="297713"/>
    <lineage>
        <taxon>Eukaryota</taxon>
        <taxon>Fungi</taxon>
        <taxon>Dikarya</taxon>
        <taxon>Basidiomycota</taxon>
        <taxon>Agaricomycotina</taxon>
        <taxon>Agaricomycetes</taxon>
        <taxon>Agaricomycetidae</taxon>
        <taxon>Agaricales</taxon>
        <taxon>Marasmiineae</taxon>
        <taxon>Marasmiaceae</taxon>
        <taxon>Paramarasmius</taxon>
    </lineage>
</organism>
<dbReference type="InterPro" id="IPR013248">
    <property type="entry name" value="Psh3/Shr3"/>
</dbReference>
<feature type="transmembrane region" description="Helical" evidence="1">
    <location>
        <begin position="132"/>
        <end position="157"/>
    </location>
</feature>
<protein>
    <submittedName>
        <fullName evidence="2">Protein csh3</fullName>
    </submittedName>
</protein>
<dbReference type="GO" id="GO:0005789">
    <property type="term" value="C:endoplasmic reticulum membrane"/>
    <property type="evidence" value="ECO:0007669"/>
    <property type="project" value="TreeGrafter"/>
</dbReference>
<dbReference type="PANTHER" id="PTHR28228">
    <property type="entry name" value="SECRETORY COMPONENT PROTEIN SHR3"/>
    <property type="match status" value="1"/>
</dbReference>
<proteinExistence type="predicted"/>
<keyword evidence="3" id="KW-1185">Reference proteome</keyword>
<reference evidence="2 3" key="1">
    <citation type="submission" date="2024-01" db="EMBL/GenBank/DDBJ databases">
        <title>A draft genome for a cacao thread blight-causing isolate of Paramarasmius palmivorus.</title>
        <authorList>
            <person name="Baruah I.K."/>
            <person name="Bukari Y."/>
            <person name="Amoako-Attah I."/>
            <person name="Meinhardt L.W."/>
            <person name="Bailey B.A."/>
            <person name="Cohen S.P."/>
        </authorList>
    </citation>
    <scope>NUCLEOTIDE SEQUENCE [LARGE SCALE GENOMIC DNA]</scope>
    <source>
        <strain evidence="2 3">GH-12</strain>
    </source>
</reference>